<comment type="caution">
    <text evidence="1">The sequence shown here is derived from an EMBL/GenBank/DDBJ whole genome shotgun (WGS) entry which is preliminary data.</text>
</comment>
<dbReference type="EMBL" id="JANJQO010000233">
    <property type="protein sequence ID" value="KAJ2980014.1"/>
    <property type="molecule type" value="Genomic_DNA"/>
</dbReference>
<protein>
    <submittedName>
        <fullName evidence="1">Uncharacterized protein</fullName>
    </submittedName>
</protein>
<organism evidence="1 2">
    <name type="scientific">Zarea fungicola</name>
    <dbReference type="NCBI Taxonomy" id="93591"/>
    <lineage>
        <taxon>Eukaryota</taxon>
        <taxon>Fungi</taxon>
        <taxon>Dikarya</taxon>
        <taxon>Ascomycota</taxon>
        <taxon>Pezizomycotina</taxon>
        <taxon>Sordariomycetes</taxon>
        <taxon>Hypocreomycetidae</taxon>
        <taxon>Hypocreales</taxon>
        <taxon>Cordycipitaceae</taxon>
        <taxon>Zarea</taxon>
    </lineage>
</organism>
<evidence type="ECO:0000313" key="1">
    <source>
        <dbReference type="EMBL" id="KAJ2980014.1"/>
    </source>
</evidence>
<name>A0ACC1NM76_9HYPO</name>
<dbReference type="Proteomes" id="UP001143910">
    <property type="component" value="Unassembled WGS sequence"/>
</dbReference>
<gene>
    <name evidence="1" type="ORF">NQ176_g2902</name>
</gene>
<proteinExistence type="predicted"/>
<sequence>MHNSKRHKGSRYEAAFSQAVTDKLLDPDMEDVDSDLDYGPLNPSTSRQYDDELVAWEAYQKGRGATQDPRNVKVLKHFIKALALSMVGRQSENNPERRATVDSVRSRARRFMSSWNRKHPDQSPIPKDLRDRMCPDFECQVGYFNGKLDIKVKFRRRICKGKNVEKGTDIDQPEHIVSERWDVADEDYPSLLAQPIVHLLANFLSVGAFREFSTLSQVLAAKPLQGHKFRVLEFREDILDQPVFPVWSATGKGTKRSGLTDGIKTHDSRRKALYNADNAGYSVVTTLQFASQKNPGVLQGSYLGRISAVDGAATYLGLPPRKDLQEDFHSATMKYNPGLVQSLLSEDIERIESSDEYAKYTKDIQDLQGKLSCASETQDVSGLKANLTAAYRLRHGLFKAKLRDKQKKQKLDYDAREPYNEKDYCQGHLQRFLHMLPRARQELMKILMLSAPPRAELWKQAIEYQIELRNAADCSVAYQECFQPNETVCPVENCAFRLERERSNQGTLICPDQRCPFKFDSAKNLWHHLSDVHSIPTPEKEVLAKLEAKRRIVLPQQYFEARFVETYPDTPTYPDLGDASSVGDSSEDLSQENTASVFTASRSRSQTPLSDLDSEIPDEVRRRSSLGEDTPTPLAVGAAGQELLMDPMLSVDNTQACKLPSSSEGLIPPLDEPSILERPFHANDSPMPPAEETCSHNDNESPTLPDGYFEVDRLLGKWKYGRTFRYYVRWATGQHSLEPEGNITDDIVKEFSRQEFTGFQEGCNIIKRVKSKDDEAWYLVAFEGCDKTWTLPDSALHPTMVRPEPPLVRPAKPDAQRKTNSRKRKRRS</sequence>
<reference evidence="1" key="1">
    <citation type="submission" date="2022-08" db="EMBL/GenBank/DDBJ databases">
        <title>Genome Sequence of Lecanicillium fungicola.</title>
        <authorList>
            <person name="Buettner E."/>
        </authorList>
    </citation>
    <scope>NUCLEOTIDE SEQUENCE</scope>
    <source>
        <strain evidence="1">Babe33</strain>
    </source>
</reference>
<accession>A0ACC1NM76</accession>
<keyword evidence="2" id="KW-1185">Reference proteome</keyword>
<evidence type="ECO:0000313" key="2">
    <source>
        <dbReference type="Proteomes" id="UP001143910"/>
    </source>
</evidence>